<accession>A0A4Y7S3Q4</accession>
<name>A0A4Y7S3Q4_COPMI</name>
<protein>
    <submittedName>
        <fullName evidence="2">Uncharacterized protein</fullName>
    </submittedName>
</protein>
<dbReference type="EMBL" id="QPFP01000343">
    <property type="protein sequence ID" value="TEB15828.1"/>
    <property type="molecule type" value="Genomic_DNA"/>
</dbReference>
<reference evidence="2 3" key="1">
    <citation type="journal article" date="2019" name="Nat. Ecol. Evol.">
        <title>Megaphylogeny resolves global patterns of mushroom evolution.</title>
        <authorList>
            <person name="Varga T."/>
            <person name="Krizsan K."/>
            <person name="Foldi C."/>
            <person name="Dima B."/>
            <person name="Sanchez-Garcia M."/>
            <person name="Sanchez-Ramirez S."/>
            <person name="Szollosi G.J."/>
            <person name="Szarkandi J.G."/>
            <person name="Papp V."/>
            <person name="Albert L."/>
            <person name="Andreopoulos W."/>
            <person name="Angelini C."/>
            <person name="Antonin V."/>
            <person name="Barry K.W."/>
            <person name="Bougher N.L."/>
            <person name="Buchanan P."/>
            <person name="Buyck B."/>
            <person name="Bense V."/>
            <person name="Catcheside P."/>
            <person name="Chovatia M."/>
            <person name="Cooper J."/>
            <person name="Damon W."/>
            <person name="Desjardin D."/>
            <person name="Finy P."/>
            <person name="Geml J."/>
            <person name="Haridas S."/>
            <person name="Hughes K."/>
            <person name="Justo A."/>
            <person name="Karasinski D."/>
            <person name="Kautmanova I."/>
            <person name="Kiss B."/>
            <person name="Kocsube S."/>
            <person name="Kotiranta H."/>
            <person name="LaButti K.M."/>
            <person name="Lechner B.E."/>
            <person name="Liimatainen K."/>
            <person name="Lipzen A."/>
            <person name="Lukacs Z."/>
            <person name="Mihaltcheva S."/>
            <person name="Morgado L.N."/>
            <person name="Niskanen T."/>
            <person name="Noordeloos M.E."/>
            <person name="Ohm R.A."/>
            <person name="Ortiz-Santana B."/>
            <person name="Ovrebo C."/>
            <person name="Racz N."/>
            <person name="Riley R."/>
            <person name="Savchenko A."/>
            <person name="Shiryaev A."/>
            <person name="Soop K."/>
            <person name="Spirin V."/>
            <person name="Szebenyi C."/>
            <person name="Tomsovsky M."/>
            <person name="Tulloss R.E."/>
            <person name="Uehling J."/>
            <person name="Grigoriev I.V."/>
            <person name="Vagvolgyi C."/>
            <person name="Papp T."/>
            <person name="Martin F.M."/>
            <person name="Miettinen O."/>
            <person name="Hibbett D.S."/>
            <person name="Nagy L.G."/>
        </authorList>
    </citation>
    <scope>NUCLEOTIDE SEQUENCE [LARGE SCALE GENOMIC DNA]</scope>
    <source>
        <strain evidence="2 3">FP101781</strain>
    </source>
</reference>
<sequence>MGERAGRRVWPSPLDWAKRGRERPTGGSRWEGGRVDTETRGRPDAELRVSKMWRGMGCVARHSVGSDSRGCSTGWGRRKRLRRMGLITIRRMSTAARINGEDDQMNPLNAAVARSSGGVERWAGAGALAELENGPILEEEDALTRKDKGEKRDGELMARWSGRQTMGLAAWGESKGGLQSREKGRKGGTTATKKARRLTHPTHSCSHSSSPKLAQSPPGLHTMSLVLDEGGLSVGGDTGGPPAEERVAQVDSSTHGRSPRRIEAMCISMWTSLQTPGVKIWREGRGSSGVTSC</sequence>
<evidence type="ECO:0000256" key="1">
    <source>
        <dbReference type="SAM" id="MobiDB-lite"/>
    </source>
</evidence>
<dbReference type="AlphaFoldDB" id="A0A4Y7S3Q4"/>
<dbReference type="Proteomes" id="UP000298030">
    <property type="component" value="Unassembled WGS sequence"/>
</dbReference>
<feature type="region of interest" description="Disordered" evidence="1">
    <location>
        <begin position="1"/>
        <end position="42"/>
    </location>
</feature>
<gene>
    <name evidence="2" type="ORF">FA13DRAFT_1721048</name>
</gene>
<comment type="caution">
    <text evidence="2">The sequence shown here is derived from an EMBL/GenBank/DDBJ whole genome shotgun (WGS) entry which is preliminary data.</text>
</comment>
<evidence type="ECO:0000313" key="2">
    <source>
        <dbReference type="EMBL" id="TEB15828.1"/>
    </source>
</evidence>
<proteinExistence type="predicted"/>
<feature type="region of interest" description="Disordered" evidence="1">
    <location>
        <begin position="170"/>
        <end position="259"/>
    </location>
</feature>
<feature type="compositionally biased region" description="Low complexity" evidence="1">
    <location>
        <begin position="201"/>
        <end position="211"/>
    </location>
</feature>
<evidence type="ECO:0000313" key="3">
    <source>
        <dbReference type="Proteomes" id="UP000298030"/>
    </source>
</evidence>
<keyword evidence="3" id="KW-1185">Reference proteome</keyword>
<organism evidence="2 3">
    <name type="scientific">Coprinellus micaceus</name>
    <name type="common">Glistening ink-cap mushroom</name>
    <name type="synonym">Coprinus micaceus</name>
    <dbReference type="NCBI Taxonomy" id="71717"/>
    <lineage>
        <taxon>Eukaryota</taxon>
        <taxon>Fungi</taxon>
        <taxon>Dikarya</taxon>
        <taxon>Basidiomycota</taxon>
        <taxon>Agaricomycotina</taxon>
        <taxon>Agaricomycetes</taxon>
        <taxon>Agaricomycetidae</taxon>
        <taxon>Agaricales</taxon>
        <taxon>Agaricineae</taxon>
        <taxon>Psathyrellaceae</taxon>
        <taxon>Coprinellus</taxon>
    </lineage>
</organism>
<feature type="compositionally biased region" description="Basic and acidic residues" evidence="1">
    <location>
        <begin position="31"/>
        <end position="42"/>
    </location>
</feature>